<gene>
    <name evidence="2" type="primary">yabQ</name>
    <name evidence="2" type="ORF">H8B09_28970</name>
</gene>
<feature type="transmembrane region" description="Helical" evidence="1">
    <location>
        <begin position="41"/>
        <end position="62"/>
    </location>
</feature>
<accession>A0ABR8N5N1</accession>
<keyword evidence="1" id="KW-1133">Transmembrane helix</keyword>
<dbReference type="EMBL" id="JACXZA010000012">
    <property type="protein sequence ID" value="MBD3922777.1"/>
    <property type="molecule type" value="Genomic_DNA"/>
</dbReference>
<organism evidence="2 3">
    <name type="scientific">Paenibacillus terricola</name>
    <dbReference type="NCBI Taxonomy" id="2763503"/>
    <lineage>
        <taxon>Bacteria</taxon>
        <taxon>Bacillati</taxon>
        <taxon>Bacillota</taxon>
        <taxon>Bacilli</taxon>
        <taxon>Bacillales</taxon>
        <taxon>Paenibacillaceae</taxon>
        <taxon>Paenibacillus</taxon>
    </lineage>
</organism>
<evidence type="ECO:0000313" key="3">
    <source>
        <dbReference type="Proteomes" id="UP000609346"/>
    </source>
</evidence>
<feature type="transmembrane region" description="Helical" evidence="1">
    <location>
        <begin position="133"/>
        <end position="158"/>
    </location>
</feature>
<dbReference type="Pfam" id="PF09578">
    <property type="entry name" value="Spore_YabQ"/>
    <property type="match status" value="1"/>
</dbReference>
<dbReference type="InterPro" id="IPR019074">
    <property type="entry name" value="YabQ"/>
</dbReference>
<reference evidence="2 3" key="1">
    <citation type="submission" date="2020-09" db="EMBL/GenBank/DDBJ databases">
        <title>Paenibacillus sp. strain PR3 16S rRNA gene Genome sequencing and assembly.</title>
        <authorList>
            <person name="Kim J."/>
        </authorList>
    </citation>
    <scope>NUCLEOTIDE SEQUENCE [LARGE SCALE GENOMIC DNA]</scope>
    <source>
        <strain evidence="2 3">PR3</strain>
    </source>
</reference>
<dbReference type="Proteomes" id="UP000609346">
    <property type="component" value="Unassembled WGS sequence"/>
</dbReference>
<dbReference type="NCBIfam" id="TIGR02893">
    <property type="entry name" value="spore_yabQ"/>
    <property type="match status" value="1"/>
</dbReference>
<evidence type="ECO:0000256" key="1">
    <source>
        <dbReference type="SAM" id="Phobius"/>
    </source>
</evidence>
<comment type="caution">
    <text evidence="2">The sequence shown here is derived from an EMBL/GenBank/DDBJ whole genome shotgun (WGS) entry which is preliminary data.</text>
</comment>
<feature type="transmembrane region" description="Helical" evidence="1">
    <location>
        <begin position="12"/>
        <end position="29"/>
    </location>
</feature>
<evidence type="ECO:0000313" key="2">
    <source>
        <dbReference type="EMBL" id="MBD3922777.1"/>
    </source>
</evidence>
<sequence>MNLTLSEQWLTMSLMLLSGIGMGVVFDGYRVVSHELRFAKWTLPVLDLLYWAAATLVVFQVLSAGNNGEVRAYVFLGLALGVIVYFLLLSRAVIATVRWTIGAVRYLIGLFIRLFHIFIIRPLLILYKLCKVLLGFLLALTIFCYKIVLQLIRPFWLLTRWMFRPLLRPLMNWLMPIVARWRLGEKAANVANKTAAWWKRTFGRKP</sequence>
<keyword evidence="1" id="KW-0472">Membrane</keyword>
<feature type="transmembrane region" description="Helical" evidence="1">
    <location>
        <begin position="74"/>
        <end position="94"/>
    </location>
</feature>
<keyword evidence="3" id="KW-1185">Reference proteome</keyword>
<feature type="transmembrane region" description="Helical" evidence="1">
    <location>
        <begin position="106"/>
        <end position="127"/>
    </location>
</feature>
<proteinExistence type="predicted"/>
<keyword evidence="1" id="KW-0812">Transmembrane</keyword>
<protein>
    <submittedName>
        <fullName evidence="2">Spore cortex biosynthesis protein YabQ</fullName>
    </submittedName>
</protein>
<name>A0ABR8N5N1_9BACL</name>
<dbReference type="RefSeq" id="WP_191207086.1">
    <property type="nucleotide sequence ID" value="NZ_JACXZA010000012.1"/>
</dbReference>